<evidence type="ECO:0000313" key="1">
    <source>
        <dbReference type="EMBL" id="MDO7875752.1"/>
    </source>
</evidence>
<accession>A0ABT9BBW8</accession>
<name>A0ABT9BBW8_9BACT</name>
<dbReference type="EMBL" id="JAUQSY010000008">
    <property type="protein sequence ID" value="MDO7875752.1"/>
    <property type="molecule type" value="Genomic_DNA"/>
</dbReference>
<evidence type="ECO:0000313" key="2">
    <source>
        <dbReference type="Proteomes" id="UP001176429"/>
    </source>
</evidence>
<keyword evidence="2" id="KW-1185">Reference proteome</keyword>
<gene>
    <name evidence="1" type="ORF">Q5H93_13495</name>
</gene>
<organism evidence="1 2">
    <name type="scientific">Hymenobacter aranciens</name>
    <dbReference type="NCBI Taxonomy" id="3063996"/>
    <lineage>
        <taxon>Bacteria</taxon>
        <taxon>Pseudomonadati</taxon>
        <taxon>Bacteroidota</taxon>
        <taxon>Cytophagia</taxon>
        <taxon>Cytophagales</taxon>
        <taxon>Hymenobacteraceae</taxon>
        <taxon>Hymenobacter</taxon>
    </lineage>
</organism>
<sequence>MEKNAARAAFLGRVGPGGGRGFVLSQPGIFNFRSLVWLAPSFGSGFLFFGIEEKFSASFTWKNRLKILRLLF</sequence>
<protein>
    <submittedName>
        <fullName evidence="1">Uncharacterized protein</fullName>
    </submittedName>
</protein>
<proteinExistence type="predicted"/>
<reference evidence="1" key="1">
    <citation type="submission" date="2023-07" db="EMBL/GenBank/DDBJ databases">
        <authorList>
            <person name="Kim M.K."/>
        </authorList>
    </citation>
    <scope>NUCLEOTIDE SEQUENCE</scope>
    <source>
        <strain evidence="1">ASUV-10-1</strain>
    </source>
</reference>
<dbReference type="Proteomes" id="UP001176429">
    <property type="component" value="Unassembled WGS sequence"/>
</dbReference>
<comment type="caution">
    <text evidence="1">The sequence shown here is derived from an EMBL/GenBank/DDBJ whole genome shotgun (WGS) entry which is preliminary data.</text>
</comment>